<dbReference type="Gene3D" id="3.40.640.10">
    <property type="entry name" value="Type I PLP-dependent aspartate aminotransferase-like (Major domain)"/>
    <property type="match status" value="1"/>
</dbReference>
<evidence type="ECO:0000256" key="2">
    <source>
        <dbReference type="ARBA" id="ARBA00022793"/>
    </source>
</evidence>
<proteinExistence type="inferred from homology"/>
<dbReference type="AlphaFoldDB" id="A0A430PZN3"/>
<evidence type="ECO:0008006" key="8">
    <source>
        <dbReference type="Google" id="ProtNLM"/>
    </source>
</evidence>
<keyword evidence="4 5" id="KW-0456">Lyase</keyword>
<dbReference type="PANTHER" id="PTHR11999">
    <property type="entry name" value="GROUP II PYRIDOXAL-5-PHOSPHATE DECARBOXYLASE"/>
    <property type="match status" value="1"/>
</dbReference>
<dbReference type="GO" id="GO:0016831">
    <property type="term" value="F:carboxy-lyase activity"/>
    <property type="evidence" value="ECO:0007669"/>
    <property type="project" value="UniProtKB-KW"/>
</dbReference>
<dbReference type="STRING" id="6184.A0A430PZN3"/>
<evidence type="ECO:0000313" key="7">
    <source>
        <dbReference type="Proteomes" id="UP000290809"/>
    </source>
</evidence>
<evidence type="ECO:0000256" key="4">
    <source>
        <dbReference type="ARBA" id="ARBA00023239"/>
    </source>
</evidence>
<organism evidence="6 7">
    <name type="scientific">Schistosoma bovis</name>
    <name type="common">Blood fluke</name>
    <dbReference type="NCBI Taxonomy" id="6184"/>
    <lineage>
        <taxon>Eukaryota</taxon>
        <taxon>Metazoa</taxon>
        <taxon>Spiralia</taxon>
        <taxon>Lophotrochozoa</taxon>
        <taxon>Platyhelminthes</taxon>
        <taxon>Trematoda</taxon>
        <taxon>Digenea</taxon>
        <taxon>Strigeidida</taxon>
        <taxon>Schistosomatoidea</taxon>
        <taxon>Schistosomatidae</taxon>
        <taxon>Schistosoma</taxon>
    </lineage>
</organism>
<evidence type="ECO:0000256" key="3">
    <source>
        <dbReference type="ARBA" id="ARBA00022898"/>
    </source>
</evidence>
<keyword evidence="7" id="KW-1185">Reference proteome</keyword>
<dbReference type="InterPro" id="IPR002129">
    <property type="entry name" value="PyrdxlP-dep_de-COase"/>
</dbReference>
<dbReference type="GO" id="GO:0030170">
    <property type="term" value="F:pyridoxal phosphate binding"/>
    <property type="evidence" value="ECO:0007669"/>
    <property type="project" value="InterPro"/>
</dbReference>
<keyword evidence="2" id="KW-0210">Decarboxylase</keyword>
<evidence type="ECO:0000313" key="6">
    <source>
        <dbReference type="EMBL" id="RTG80924.1"/>
    </source>
</evidence>
<comment type="cofactor">
    <cofactor evidence="1 5">
        <name>pyridoxal 5'-phosphate</name>
        <dbReference type="ChEBI" id="CHEBI:597326"/>
    </cofactor>
</comment>
<dbReference type="SUPFAM" id="SSF53383">
    <property type="entry name" value="PLP-dependent transferases"/>
    <property type="match status" value="1"/>
</dbReference>
<dbReference type="InterPro" id="IPR010977">
    <property type="entry name" value="Aromatic_deC"/>
</dbReference>
<accession>A0A430PZN3</accession>
<name>A0A430PZN3_SCHBO</name>
<dbReference type="Proteomes" id="UP000290809">
    <property type="component" value="Unassembled WGS sequence"/>
</dbReference>
<reference evidence="6 7" key="1">
    <citation type="journal article" date="2019" name="PLoS Pathog.">
        <title>Genome sequence of the bovine parasite Schistosoma bovis Tanzania.</title>
        <authorList>
            <person name="Oey H."/>
            <person name="Zakrzewski M."/>
            <person name="Gobert G."/>
            <person name="Gravermann K."/>
            <person name="Stoye J."/>
            <person name="Jones M."/>
            <person name="Mcmanus D."/>
            <person name="Krause L."/>
        </authorList>
    </citation>
    <scope>NUCLEOTIDE SEQUENCE [LARGE SCALE GENOMIC DNA]</scope>
    <source>
        <strain evidence="6 7">TAN1997</strain>
    </source>
</reference>
<dbReference type="Pfam" id="PF00282">
    <property type="entry name" value="Pyridoxal_deC"/>
    <property type="match status" value="1"/>
</dbReference>
<evidence type="ECO:0000256" key="1">
    <source>
        <dbReference type="ARBA" id="ARBA00001933"/>
    </source>
</evidence>
<dbReference type="PANTHER" id="PTHR11999:SF70">
    <property type="entry name" value="MIP05841P"/>
    <property type="match status" value="1"/>
</dbReference>
<comment type="caution">
    <text evidence="6">The sequence shown here is derived from an EMBL/GenBank/DDBJ whole genome shotgun (WGS) entry which is preliminary data.</text>
</comment>
<comment type="similarity">
    <text evidence="5">Belongs to the group II decarboxylase family.</text>
</comment>
<evidence type="ECO:0000256" key="5">
    <source>
        <dbReference type="RuleBase" id="RU000382"/>
    </source>
</evidence>
<sequence length="103" mass="11728">MIQTRKMEKKLIFDSKDLQEAIENDINKGFIPVMCVATMGTTSTCEFENLYEIGNICKKFNIWFHVDAAYAGSALLCPEFRYLGKGIESEQGKNTLKIIQCIH</sequence>
<dbReference type="GO" id="GO:0019752">
    <property type="term" value="P:carboxylic acid metabolic process"/>
    <property type="evidence" value="ECO:0007669"/>
    <property type="project" value="InterPro"/>
</dbReference>
<dbReference type="GO" id="GO:0005737">
    <property type="term" value="C:cytoplasm"/>
    <property type="evidence" value="ECO:0007669"/>
    <property type="project" value="TreeGrafter"/>
</dbReference>
<protein>
    <recommendedName>
        <fullName evidence="8">Aromatic-L-amino-acid/L-histidine decarboxylase</fullName>
    </recommendedName>
</protein>
<keyword evidence="3 5" id="KW-0663">Pyridoxal phosphate</keyword>
<gene>
    <name evidence="6" type="ORF">DC041_0001067</name>
</gene>
<dbReference type="EMBL" id="QMKO01003749">
    <property type="protein sequence ID" value="RTG80924.1"/>
    <property type="molecule type" value="Genomic_DNA"/>
</dbReference>
<dbReference type="InterPro" id="IPR015424">
    <property type="entry name" value="PyrdxlP-dep_Trfase"/>
</dbReference>
<dbReference type="InterPro" id="IPR015421">
    <property type="entry name" value="PyrdxlP-dep_Trfase_major"/>
</dbReference>